<gene>
    <name evidence="1" type="ORF">LTS18_001663</name>
</gene>
<evidence type="ECO:0000313" key="2">
    <source>
        <dbReference type="Proteomes" id="UP001186974"/>
    </source>
</evidence>
<feature type="non-terminal residue" evidence="1">
    <location>
        <position position="1"/>
    </location>
</feature>
<reference evidence="1" key="1">
    <citation type="submission" date="2024-09" db="EMBL/GenBank/DDBJ databases">
        <title>Black Yeasts Isolated from many extreme environments.</title>
        <authorList>
            <person name="Coleine C."/>
            <person name="Stajich J.E."/>
            <person name="Selbmann L."/>
        </authorList>
    </citation>
    <scope>NUCLEOTIDE SEQUENCE</scope>
    <source>
        <strain evidence="1">CCFEE 5737</strain>
    </source>
</reference>
<proteinExistence type="predicted"/>
<name>A0ACC3DF06_9PEZI</name>
<dbReference type="EMBL" id="JAWDJW010005813">
    <property type="protein sequence ID" value="KAK3066520.1"/>
    <property type="molecule type" value="Genomic_DNA"/>
</dbReference>
<sequence>AKVAYDCLASVPIDAQNADDLVESLKPFLQWQSTLNYLKDPPKEYAQKVQKPVDLMAGLDDIQEKIRSRQFKGEYEFGFALYSLIQSAHDGHLVYIPDIVANVVSWGRPISLVSVSQDGGKLPGIFLYEDMIQLAKDHASGKTVQNSPNYHRFQPSSIVKINDQDAVPFLENWSQIDSLQDRDAEWNNLFYSLAQAAQSGDGTGIGTFGGGGRGRWVYPGPETKLTFANGTSVTFENVAHIQMPLDGIDTPLQLLKLFHQFPDEKIDLLANPFSEEDSPFIKNFRKYQLKEDPAAAP</sequence>
<protein>
    <submittedName>
        <fullName evidence="1">Uncharacterized protein</fullName>
    </submittedName>
</protein>
<organism evidence="1 2">
    <name type="scientific">Coniosporium uncinatum</name>
    <dbReference type="NCBI Taxonomy" id="93489"/>
    <lineage>
        <taxon>Eukaryota</taxon>
        <taxon>Fungi</taxon>
        <taxon>Dikarya</taxon>
        <taxon>Ascomycota</taxon>
        <taxon>Pezizomycotina</taxon>
        <taxon>Dothideomycetes</taxon>
        <taxon>Dothideomycetes incertae sedis</taxon>
        <taxon>Coniosporium</taxon>
    </lineage>
</organism>
<keyword evidence="2" id="KW-1185">Reference proteome</keyword>
<accession>A0ACC3DF06</accession>
<dbReference type="Proteomes" id="UP001186974">
    <property type="component" value="Unassembled WGS sequence"/>
</dbReference>
<comment type="caution">
    <text evidence="1">The sequence shown here is derived from an EMBL/GenBank/DDBJ whole genome shotgun (WGS) entry which is preliminary data.</text>
</comment>
<evidence type="ECO:0000313" key="1">
    <source>
        <dbReference type="EMBL" id="KAK3066520.1"/>
    </source>
</evidence>
<feature type="non-terminal residue" evidence="1">
    <location>
        <position position="297"/>
    </location>
</feature>